<feature type="domain" description="NAD(P)-binding" evidence="1">
    <location>
        <begin position="7"/>
        <end position="188"/>
    </location>
</feature>
<evidence type="ECO:0000313" key="2">
    <source>
        <dbReference type="EMBL" id="KRM19186.1"/>
    </source>
</evidence>
<dbReference type="AlphaFoldDB" id="A0A0R1WN19"/>
<dbReference type="Proteomes" id="UP000051054">
    <property type="component" value="Unassembled WGS sequence"/>
</dbReference>
<dbReference type="OrthoDB" id="9785372at2"/>
<dbReference type="PATRIC" id="fig|1423755.3.peg.533"/>
<dbReference type="SUPFAM" id="SSF51735">
    <property type="entry name" value="NAD(P)-binding Rossmann-fold domains"/>
    <property type="match status" value="1"/>
</dbReference>
<dbReference type="EMBL" id="AZGD01000087">
    <property type="protein sequence ID" value="KRM19186.1"/>
    <property type="molecule type" value="Genomic_DNA"/>
</dbReference>
<dbReference type="STRING" id="1423755.FC40_GL000480"/>
<dbReference type="Gene3D" id="3.40.50.720">
    <property type="entry name" value="NAD(P)-binding Rossmann-like Domain"/>
    <property type="match status" value="1"/>
</dbReference>
<dbReference type="InterPro" id="IPR036291">
    <property type="entry name" value="NAD(P)-bd_dom_sf"/>
</dbReference>
<dbReference type="PANTHER" id="PTHR15020:SF50">
    <property type="entry name" value="UPF0659 PROTEIN YMR090W"/>
    <property type="match status" value="1"/>
</dbReference>
<protein>
    <submittedName>
        <fullName evidence="2">NAD-dependent epimerase dehydratase</fullName>
    </submittedName>
</protein>
<organism evidence="2 3">
    <name type="scientific">Ligilactobacillus hayakitensis DSM 18933 = JCM 14209</name>
    <dbReference type="NCBI Taxonomy" id="1423755"/>
    <lineage>
        <taxon>Bacteria</taxon>
        <taxon>Bacillati</taxon>
        <taxon>Bacillota</taxon>
        <taxon>Bacilli</taxon>
        <taxon>Lactobacillales</taxon>
        <taxon>Lactobacillaceae</taxon>
        <taxon>Ligilactobacillus</taxon>
    </lineage>
</organism>
<sequence length="212" mass="23348">MKVFVIGGTGRVGASLVRQLLDFDHEVIVGSRHENEELTAAGATFKELDLHASYDEIAEIIGDVDAIYFTAGSRGKDLLQSDAFGAVKTMQAAKRNGIKRYIMLSAYKSLEPTAFEVEPYSQIKEYYMAKYFADYHLVHMPELDYTIMQPVALVEEKGSHMYATGSDIGKTVAIEDVALALVHVLENPATFHKVIPFSNGKADFGSVITSCQ</sequence>
<dbReference type="Pfam" id="PF13460">
    <property type="entry name" value="NAD_binding_10"/>
    <property type="match status" value="1"/>
</dbReference>
<evidence type="ECO:0000313" key="3">
    <source>
        <dbReference type="Proteomes" id="UP000051054"/>
    </source>
</evidence>
<comment type="caution">
    <text evidence="2">The sequence shown here is derived from an EMBL/GenBank/DDBJ whole genome shotgun (WGS) entry which is preliminary data.</text>
</comment>
<dbReference type="RefSeq" id="WP_025022298.1">
    <property type="nucleotide sequence ID" value="NZ_AZGD01000087.1"/>
</dbReference>
<dbReference type="PANTHER" id="PTHR15020">
    <property type="entry name" value="FLAVIN REDUCTASE-RELATED"/>
    <property type="match status" value="1"/>
</dbReference>
<evidence type="ECO:0000259" key="1">
    <source>
        <dbReference type="Pfam" id="PF13460"/>
    </source>
</evidence>
<dbReference type="eggNOG" id="COG0702">
    <property type="taxonomic scope" value="Bacteria"/>
</dbReference>
<accession>A0A0R1WN19</accession>
<dbReference type="InterPro" id="IPR016040">
    <property type="entry name" value="NAD(P)-bd_dom"/>
</dbReference>
<name>A0A0R1WN19_9LACO</name>
<proteinExistence type="predicted"/>
<reference evidence="2 3" key="1">
    <citation type="journal article" date="2015" name="Genome Announc.">
        <title>Expanding the biotechnology potential of lactobacilli through comparative genomics of 213 strains and associated genera.</title>
        <authorList>
            <person name="Sun Z."/>
            <person name="Harris H.M."/>
            <person name="McCann A."/>
            <person name="Guo C."/>
            <person name="Argimon S."/>
            <person name="Zhang W."/>
            <person name="Yang X."/>
            <person name="Jeffery I.B."/>
            <person name="Cooney J.C."/>
            <person name="Kagawa T.F."/>
            <person name="Liu W."/>
            <person name="Song Y."/>
            <person name="Salvetti E."/>
            <person name="Wrobel A."/>
            <person name="Rasinkangas P."/>
            <person name="Parkhill J."/>
            <person name="Rea M.C."/>
            <person name="O'Sullivan O."/>
            <person name="Ritari J."/>
            <person name="Douillard F.P."/>
            <person name="Paul Ross R."/>
            <person name="Yang R."/>
            <person name="Briner A.E."/>
            <person name="Felis G.E."/>
            <person name="de Vos W.M."/>
            <person name="Barrangou R."/>
            <person name="Klaenhammer T.R."/>
            <person name="Caufield P.W."/>
            <person name="Cui Y."/>
            <person name="Zhang H."/>
            <person name="O'Toole P.W."/>
        </authorList>
    </citation>
    <scope>NUCLEOTIDE SEQUENCE [LARGE SCALE GENOMIC DNA]</scope>
    <source>
        <strain evidence="2 3">DSM 18933</strain>
    </source>
</reference>
<keyword evidence="3" id="KW-1185">Reference proteome</keyword>
<gene>
    <name evidence="2" type="ORF">FC40_GL000480</name>
</gene>